<feature type="compositionally biased region" description="Acidic residues" evidence="1">
    <location>
        <begin position="120"/>
        <end position="135"/>
    </location>
</feature>
<comment type="caution">
    <text evidence="2">The sequence shown here is derived from an EMBL/GenBank/DDBJ whole genome shotgun (WGS) entry which is preliminary data.</text>
</comment>
<gene>
    <name evidence="2" type="ORF">A2886_01935</name>
</gene>
<evidence type="ECO:0000313" key="3">
    <source>
        <dbReference type="Proteomes" id="UP000176608"/>
    </source>
</evidence>
<dbReference type="EMBL" id="MEVA01000012">
    <property type="protein sequence ID" value="OGC47363.1"/>
    <property type="molecule type" value="Genomic_DNA"/>
</dbReference>
<evidence type="ECO:0000256" key="1">
    <source>
        <dbReference type="SAM" id="MobiDB-lite"/>
    </source>
</evidence>
<proteinExistence type="predicted"/>
<dbReference type="AlphaFoldDB" id="A0A1F4UT29"/>
<name>A0A1F4UT29_UNCKA</name>
<evidence type="ECO:0000313" key="2">
    <source>
        <dbReference type="EMBL" id="OGC47363.1"/>
    </source>
</evidence>
<reference evidence="2 3" key="1">
    <citation type="journal article" date="2016" name="Nat. Commun.">
        <title>Thousands of microbial genomes shed light on interconnected biogeochemical processes in an aquifer system.</title>
        <authorList>
            <person name="Anantharaman K."/>
            <person name="Brown C.T."/>
            <person name="Hug L.A."/>
            <person name="Sharon I."/>
            <person name="Castelle C.J."/>
            <person name="Probst A.J."/>
            <person name="Thomas B.C."/>
            <person name="Singh A."/>
            <person name="Wilkins M.J."/>
            <person name="Karaoz U."/>
            <person name="Brodie E.L."/>
            <person name="Williams K.H."/>
            <person name="Hubbard S.S."/>
            <person name="Banfield J.F."/>
        </authorList>
    </citation>
    <scope>NUCLEOTIDE SEQUENCE [LARGE SCALE GENOMIC DNA]</scope>
</reference>
<feature type="region of interest" description="Disordered" evidence="1">
    <location>
        <begin position="37"/>
        <end position="147"/>
    </location>
</feature>
<feature type="compositionally biased region" description="Acidic residues" evidence="1">
    <location>
        <begin position="56"/>
        <end position="103"/>
    </location>
</feature>
<dbReference type="Proteomes" id="UP000176608">
    <property type="component" value="Unassembled WGS sequence"/>
</dbReference>
<sequence length="370" mass="41118">MSLPNPIKKHSINLYSFLLPILLVLALVVAGSTAKLGFKNPQEKSDVLSSKSGEGGGDDEDDEEDEDEDEDEDDEDGNDNSGSDEDEDSDDSDEDDEEDEDDNNSNSGSGSGGTLRSEENENEDELENEGDEDETRETIINPDGTTTEIRRKVDDGKVKVEFRTFDAVGNKVMVEKYENEEGKEKARVKTYDETGTKLTDLEFKTEDGKEIEFRVKEGETELSRVKFDARDQKLVIRTDDEKNSLTIKTKGENFILTRGGINALSNFPITIDDETGQVFVETPNGNVELKTMPDSIIERAQLAGTLVGDEDLELESENDLEYRLTGARSERLLGIFQINIPAQLIYSAETGAFLKSDQGFVAKILDLFSF</sequence>
<protein>
    <submittedName>
        <fullName evidence="2">Uncharacterized protein</fullName>
    </submittedName>
</protein>
<organism evidence="2 3">
    <name type="scientific">candidate division WWE3 bacterium RIFCSPHIGHO2_01_FULL_42_13</name>
    <dbReference type="NCBI Taxonomy" id="1802617"/>
    <lineage>
        <taxon>Bacteria</taxon>
        <taxon>Katanobacteria</taxon>
    </lineage>
</organism>
<accession>A0A1F4UT29</accession>